<evidence type="ECO:0000259" key="10">
    <source>
        <dbReference type="PROSITE" id="PS51030"/>
    </source>
</evidence>
<keyword evidence="6" id="KW-0238">DNA-binding</keyword>
<keyword evidence="4" id="KW-0862">Zinc</keyword>
<dbReference type="InterPro" id="IPR013088">
    <property type="entry name" value="Znf_NHR/GATA"/>
</dbReference>
<comment type="subcellular location">
    <subcellularLocation>
        <location evidence="1">Nucleus</location>
    </subcellularLocation>
</comment>
<evidence type="ECO:0000256" key="1">
    <source>
        <dbReference type="ARBA" id="ARBA00004123"/>
    </source>
</evidence>
<dbReference type="Proteomes" id="UP000837857">
    <property type="component" value="Chromosome 1"/>
</dbReference>
<dbReference type="SMART" id="SM00399">
    <property type="entry name" value="ZnF_C4"/>
    <property type="match status" value="1"/>
</dbReference>
<keyword evidence="8" id="KW-0675">Receptor</keyword>
<reference evidence="11" key="1">
    <citation type="submission" date="2022-03" db="EMBL/GenBank/DDBJ databases">
        <authorList>
            <person name="Martin H S."/>
        </authorList>
    </citation>
    <scope>NUCLEOTIDE SEQUENCE</scope>
</reference>
<keyword evidence="5" id="KW-0805">Transcription regulation</keyword>
<dbReference type="EMBL" id="OW152813">
    <property type="protein sequence ID" value="CAH2036170.1"/>
    <property type="molecule type" value="Genomic_DNA"/>
</dbReference>
<evidence type="ECO:0000256" key="5">
    <source>
        <dbReference type="ARBA" id="ARBA00023015"/>
    </source>
</evidence>
<dbReference type="Pfam" id="PF00105">
    <property type="entry name" value="zf-C4"/>
    <property type="match status" value="1"/>
</dbReference>
<keyword evidence="12" id="KW-1185">Reference proteome</keyword>
<name>A0ABN8HRV2_9NEOP</name>
<gene>
    <name evidence="11" type="ORF">IPOD504_LOCUS875</name>
</gene>
<dbReference type="PRINTS" id="PR00047">
    <property type="entry name" value="STROIDFINGER"/>
</dbReference>
<dbReference type="Gene3D" id="3.30.50.10">
    <property type="entry name" value="Erythroid Transcription Factor GATA-1, subunit A"/>
    <property type="match status" value="1"/>
</dbReference>
<keyword evidence="7" id="KW-0804">Transcription</keyword>
<evidence type="ECO:0000313" key="12">
    <source>
        <dbReference type="Proteomes" id="UP000837857"/>
    </source>
</evidence>
<dbReference type="SUPFAM" id="SSF57716">
    <property type="entry name" value="Glucocorticoid receptor-like (DNA-binding domain)"/>
    <property type="match status" value="1"/>
</dbReference>
<dbReference type="PANTHER" id="PTHR45805:SF10">
    <property type="entry name" value="ECDYSONE-INDUCED PROTEIN 78C"/>
    <property type="match status" value="1"/>
</dbReference>
<keyword evidence="3" id="KW-0863">Zinc-finger</keyword>
<evidence type="ECO:0000256" key="9">
    <source>
        <dbReference type="ARBA" id="ARBA00023242"/>
    </source>
</evidence>
<evidence type="ECO:0000256" key="8">
    <source>
        <dbReference type="ARBA" id="ARBA00023170"/>
    </source>
</evidence>
<protein>
    <recommendedName>
        <fullName evidence="10">Nuclear receptor domain-containing protein</fullName>
    </recommendedName>
</protein>
<feature type="non-terminal residue" evidence="11">
    <location>
        <position position="1"/>
    </location>
</feature>
<evidence type="ECO:0000256" key="6">
    <source>
        <dbReference type="ARBA" id="ARBA00023125"/>
    </source>
</evidence>
<keyword evidence="9" id="KW-0539">Nucleus</keyword>
<evidence type="ECO:0000313" key="11">
    <source>
        <dbReference type="EMBL" id="CAH2036170.1"/>
    </source>
</evidence>
<dbReference type="PROSITE" id="PS51030">
    <property type="entry name" value="NUCLEAR_REC_DBD_2"/>
    <property type="match status" value="1"/>
</dbReference>
<evidence type="ECO:0000256" key="7">
    <source>
        <dbReference type="ARBA" id="ARBA00023163"/>
    </source>
</evidence>
<feature type="domain" description="Nuclear receptor" evidence="10">
    <location>
        <begin position="75"/>
        <end position="102"/>
    </location>
</feature>
<evidence type="ECO:0000256" key="4">
    <source>
        <dbReference type="ARBA" id="ARBA00022833"/>
    </source>
</evidence>
<dbReference type="InterPro" id="IPR001628">
    <property type="entry name" value="Znf_hrmn_rcpt"/>
</dbReference>
<dbReference type="PANTHER" id="PTHR45805">
    <property type="entry name" value="NUCLEAR HORMONE RECEPTOR HR3-RELATED"/>
    <property type="match status" value="1"/>
</dbReference>
<accession>A0ABN8HRV2</accession>
<keyword evidence="2" id="KW-0479">Metal-binding</keyword>
<proteinExistence type="predicted"/>
<evidence type="ECO:0000256" key="3">
    <source>
        <dbReference type="ARBA" id="ARBA00022771"/>
    </source>
</evidence>
<sequence>MFTAASVRMFEEKGRASTCAPSDHNVRAFSHMNERNGRQQLNVWLHKKGWLLKAKCCVSAEQAAESGGAGGAKAAAPCKVCGDKSSGYHYGVTSCEGCKLGFFEVWLTRITRLSSGSDIVFDDGTVFSQGQLERIYDMRERGVADVAGRLEAFATAARTARALGSRHHELLAWPRAHWPRLVLPALFAEIFDIPKGEDDAEAPPARAPPHAANIHD</sequence>
<evidence type="ECO:0000256" key="2">
    <source>
        <dbReference type="ARBA" id="ARBA00022723"/>
    </source>
</evidence>
<organism evidence="11 12">
    <name type="scientific">Iphiclides podalirius</name>
    <name type="common">scarce swallowtail</name>
    <dbReference type="NCBI Taxonomy" id="110791"/>
    <lineage>
        <taxon>Eukaryota</taxon>
        <taxon>Metazoa</taxon>
        <taxon>Ecdysozoa</taxon>
        <taxon>Arthropoda</taxon>
        <taxon>Hexapoda</taxon>
        <taxon>Insecta</taxon>
        <taxon>Pterygota</taxon>
        <taxon>Neoptera</taxon>
        <taxon>Endopterygota</taxon>
        <taxon>Lepidoptera</taxon>
        <taxon>Glossata</taxon>
        <taxon>Ditrysia</taxon>
        <taxon>Papilionoidea</taxon>
        <taxon>Papilionidae</taxon>
        <taxon>Papilioninae</taxon>
        <taxon>Iphiclides</taxon>
    </lineage>
</organism>